<evidence type="ECO:0000256" key="17">
    <source>
        <dbReference type="HAMAP-Rule" id="MF_01006"/>
    </source>
</evidence>
<dbReference type="GO" id="GO:0071555">
    <property type="term" value="P:cell wall organization"/>
    <property type="evidence" value="ECO:0007669"/>
    <property type="project" value="UniProtKB-KW"/>
</dbReference>
<evidence type="ECO:0000256" key="12">
    <source>
        <dbReference type="ARBA" id="ARBA00023251"/>
    </source>
</evidence>
<keyword evidence="19" id="KW-1185">Reference proteome</keyword>
<evidence type="ECO:0000256" key="11">
    <source>
        <dbReference type="ARBA" id="ARBA00023136"/>
    </source>
</evidence>
<dbReference type="GeneID" id="87618993"/>
<evidence type="ECO:0000256" key="16">
    <source>
        <dbReference type="ARBA" id="ARBA00047594"/>
    </source>
</evidence>
<dbReference type="AlphaFoldDB" id="A0A437KBS9"/>
<feature type="transmembrane region" description="Helical" evidence="17">
    <location>
        <begin position="93"/>
        <end position="112"/>
    </location>
</feature>
<evidence type="ECO:0000256" key="15">
    <source>
        <dbReference type="ARBA" id="ARBA00032932"/>
    </source>
</evidence>
<name>A0A437KBS9_9BACI</name>
<keyword evidence="11 17" id="KW-0472">Membrane</keyword>
<gene>
    <name evidence="17" type="primary">uppP</name>
    <name evidence="18" type="ORF">EM808_09915</name>
</gene>
<evidence type="ECO:0000256" key="14">
    <source>
        <dbReference type="ARBA" id="ARBA00032707"/>
    </source>
</evidence>
<comment type="caution">
    <text evidence="18">The sequence shown here is derived from an EMBL/GenBank/DDBJ whole genome shotgun (WGS) entry which is preliminary data.</text>
</comment>
<reference evidence="18 19" key="1">
    <citation type="submission" date="2019-01" db="EMBL/GenBank/DDBJ databases">
        <title>Bacillus sp. M5HDSG1-1, whole genome shotgun sequence.</title>
        <authorList>
            <person name="Tuo L."/>
        </authorList>
    </citation>
    <scope>NUCLEOTIDE SEQUENCE [LARGE SCALE GENOMIC DNA]</scope>
    <source>
        <strain evidence="18 19">M5HDSG1-1</strain>
    </source>
</reference>
<protein>
    <recommendedName>
        <fullName evidence="4 17">Undecaprenyl-diphosphatase</fullName>
        <ecNumber evidence="3 17">3.6.1.27</ecNumber>
    </recommendedName>
    <alternativeName>
        <fullName evidence="15 17">Bacitracin resistance protein</fullName>
    </alternativeName>
    <alternativeName>
        <fullName evidence="14 17">Undecaprenyl pyrophosphate phosphatase</fullName>
    </alternativeName>
</protein>
<dbReference type="PANTHER" id="PTHR30622:SF3">
    <property type="entry name" value="UNDECAPRENYL-DIPHOSPHATASE"/>
    <property type="match status" value="1"/>
</dbReference>
<dbReference type="NCBIfam" id="TIGR00753">
    <property type="entry name" value="undec_PP_bacA"/>
    <property type="match status" value="1"/>
</dbReference>
<evidence type="ECO:0000256" key="6">
    <source>
        <dbReference type="ARBA" id="ARBA00022692"/>
    </source>
</evidence>
<organism evidence="18 19">
    <name type="scientific">Niallia taxi</name>
    <dbReference type="NCBI Taxonomy" id="2499688"/>
    <lineage>
        <taxon>Bacteria</taxon>
        <taxon>Bacillati</taxon>
        <taxon>Bacillota</taxon>
        <taxon>Bacilli</taxon>
        <taxon>Bacillales</taxon>
        <taxon>Bacillaceae</taxon>
        <taxon>Niallia</taxon>
    </lineage>
</organism>
<evidence type="ECO:0000256" key="7">
    <source>
        <dbReference type="ARBA" id="ARBA00022801"/>
    </source>
</evidence>
<keyword evidence="12 17" id="KW-0046">Antibiotic resistance</keyword>
<comment type="catalytic activity">
    <reaction evidence="16 17">
        <text>di-trans,octa-cis-undecaprenyl diphosphate + H2O = di-trans,octa-cis-undecaprenyl phosphate + phosphate + H(+)</text>
        <dbReference type="Rhea" id="RHEA:28094"/>
        <dbReference type="ChEBI" id="CHEBI:15377"/>
        <dbReference type="ChEBI" id="CHEBI:15378"/>
        <dbReference type="ChEBI" id="CHEBI:43474"/>
        <dbReference type="ChEBI" id="CHEBI:58405"/>
        <dbReference type="ChEBI" id="CHEBI:60392"/>
        <dbReference type="EC" id="3.6.1.27"/>
    </reaction>
</comment>
<feature type="transmembrane region" description="Helical" evidence="17">
    <location>
        <begin position="229"/>
        <end position="251"/>
    </location>
</feature>
<dbReference type="GO" id="GO:0050380">
    <property type="term" value="F:undecaprenyl-diphosphatase activity"/>
    <property type="evidence" value="ECO:0007669"/>
    <property type="project" value="UniProtKB-UniRule"/>
</dbReference>
<feature type="transmembrane region" description="Helical" evidence="17">
    <location>
        <begin position="257"/>
        <end position="277"/>
    </location>
</feature>
<keyword evidence="7 17" id="KW-0378">Hydrolase</keyword>
<dbReference type="RefSeq" id="WP_127738055.1">
    <property type="nucleotide sequence ID" value="NZ_CAJCKN010000006.1"/>
</dbReference>
<dbReference type="NCBIfam" id="NF001390">
    <property type="entry name" value="PRK00281.1-4"/>
    <property type="match status" value="1"/>
</dbReference>
<evidence type="ECO:0000256" key="5">
    <source>
        <dbReference type="ARBA" id="ARBA00022475"/>
    </source>
</evidence>
<dbReference type="EC" id="3.6.1.27" evidence="3 17"/>
<keyword evidence="13 17" id="KW-0961">Cell wall biogenesis/degradation</keyword>
<feature type="transmembrane region" description="Helical" evidence="17">
    <location>
        <begin position="53"/>
        <end position="73"/>
    </location>
</feature>
<comment type="similarity">
    <text evidence="2 17">Belongs to the UppP family.</text>
</comment>
<evidence type="ECO:0000313" key="18">
    <source>
        <dbReference type="EMBL" id="RVT63578.1"/>
    </source>
</evidence>
<dbReference type="EMBL" id="RZTZ01000003">
    <property type="protein sequence ID" value="RVT63578.1"/>
    <property type="molecule type" value="Genomic_DNA"/>
</dbReference>
<keyword evidence="9 17" id="KW-0573">Peptidoglycan synthesis</keyword>
<dbReference type="Proteomes" id="UP000288024">
    <property type="component" value="Unassembled WGS sequence"/>
</dbReference>
<dbReference type="Pfam" id="PF02673">
    <property type="entry name" value="BacA"/>
    <property type="match status" value="1"/>
</dbReference>
<evidence type="ECO:0000256" key="4">
    <source>
        <dbReference type="ARBA" id="ARBA00021581"/>
    </source>
</evidence>
<evidence type="ECO:0000256" key="8">
    <source>
        <dbReference type="ARBA" id="ARBA00022960"/>
    </source>
</evidence>
<evidence type="ECO:0000256" key="2">
    <source>
        <dbReference type="ARBA" id="ARBA00010621"/>
    </source>
</evidence>
<comment type="subcellular location">
    <subcellularLocation>
        <location evidence="1 17">Cell membrane</location>
        <topology evidence="1 17">Multi-pass membrane protein</topology>
    </subcellularLocation>
</comment>
<dbReference type="HAMAP" id="MF_01006">
    <property type="entry name" value="Undec_diphosphatase"/>
    <property type="match status" value="1"/>
</dbReference>
<feature type="transmembrane region" description="Helical" evidence="17">
    <location>
        <begin position="197"/>
        <end position="217"/>
    </location>
</feature>
<feature type="transmembrane region" description="Helical" evidence="17">
    <location>
        <begin position="161"/>
        <end position="177"/>
    </location>
</feature>
<keyword evidence="6 17" id="KW-0812">Transmembrane</keyword>
<evidence type="ECO:0000256" key="3">
    <source>
        <dbReference type="ARBA" id="ARBA00012374"/>
    </source>
</evidence>
<evidence type="ECO:0000256" key="1">
    <source>
        <dbReference type="ARBA" id="ARBA00004651"/>
    </source>
</evidence>
<evidence type="ECO:0000313" key="19">
    <source>
        <dbReference type="Proteomes" id="UP000288024"/>
    </source>
</evidence>
<dbReference type="PANTHER" id="PTHR30622">
    <property type="entry name" value="UNDECAPRENYL-DIPHOSPHATASE"/>
    <property type="match status" value="1"/>
</dbReference>
<dbReference type="InterPro" id="IPR003824">
    <property type="entry name" value="UppP"/>
</dbReference>
<dbReference type="GO" id="GO:0009252">
    <property type="term" value="P:peptidoglycan biosynthetic process"/>
    <property type="evidence" value="ECO:0007669"/>
    <property type="project" value="UniProtKB-KW"/>
</dbReference>
<evidence type="ECO:0000256" key="13">
    <source>
        <dbReference type="ARBA" id="ARBA00023316"/>
    </source>
</evidence>
<feature type="transmembrane region" description="Helical" evidence="17">
    <location>
        <begin position="118"/>
        <end position="140"/>
    </location>
</feature>
<comment type="miscellaneous">
    <text evidence="17">Bacitracin is thought to be involved in the inhibition of peptidoglycan synthesis by sequestering undecaprenyl diphosphate, thereby reducing the pool of lipid carrier available.</text>
</comment>
<dbReference type="GO" id="GO:0005886">
    <property type="term" value="C:plasma membrane"/>
    <property type="evidence" value="ECO:0007669"/>
    <property type="project" value="UniProtKB-SubCell"/>
</dbReference>
<evidence type="ECO:0000256" key="10">
    <source>
        <dbReference type="ARBA" id="ARBA00022989"/>
    </source>
</evidence>
<dbReference type="GO" id="GO:0046677">
    <property type="term" value="P:response to antibiotic"/>
    <property type="evidence" value="ECO:0007669"/>
    <property type="project" value="UniProtKB-UniRule"/>
</dbReference>
<keyword evidence="5 17" id="KW-1003">Cell membrane</keyword>
<comment type="function">
    <text evidence="17">Catalyzes the dephosphorylation of undecaprenyl diphosphate (UPP). Confers resistance to bacitracin.</text>
</comment>
<sequence length="278" mass="30560">MDVLWEIVVAIILGIVEGLTEFAPVSSTGHMIIVDDLLLKSEELFNPAVANTFKVVIQLGSILAVVILFWDRFMNLLGLKKDINGKKIVGPKLSLVQVIIGLLPAAILGFLFEDYIDSKLFGIETVVYALIAGAILMIIADFTQKRKKPTVETVDQITNKQAFLIGLFQCIALWPGFSRSGSTISGGVLLGLSHRAAADFTFIMAVPIMAGASFLSLLKNWEYITTDALPFFIAGFIAAFIFALISIKFFLQLINRIKLVPFAIYRIVVAVIIIIVFF</sequence>
<proteinExistence type="inferred from homology"/>
<accession>A0A437KBS9</accession>
<keyword evidence="10 17" id="KW-1133">Transmembrane helix</keyword>
<evidence type="ECO:0000256" key="9">
    <source>
        <dbReference type="ARBA" id="ARBA00022984"/>
    </source>
</evidence>
<keyword evidence="8 17" id="KW-0133">Cell shape</keyword>
<dbReference type="GO" id="GO:0008360">
    <property type="term" value="P:regulation of cell shape"/>
    <property type="evidence" value="ECO:0007669"/>
    <property type="project" value="UniProtKB-KW"/>
</dbReference>
<feature type="transmembrane region" description="Helical" evidence="17">
    <location>
        <begin position="7"/>
        <end position="33"/>
    </location>
</feature>